<proteinExistence type="predicted"/>
<dbReference type="GO" id="GO:0004222">
    <property type="term" value="F:metalloendopeptidase activity"/>
    <property type="evidence" value="ECO:0007669"/>
    <property type="project" value="TreeGrafter"/>
</dbReference>
<evidence type="ECO:0000259" key="3">
    <source>
        <dbReference type="PROSITE" id="PS51782"/>
    </source>
</evidence>
<dbReference type="RefSeq" id="WP_097149366.1">
    <property type="nucleotide sequence ID" value="NZ_OBQC01000005.1"/>
</dbReference>
<dbReference type="Pfam" id="PF01476">
    <property type="entry name" value="LysM"/>
    <property type="match status" value="1"/>
</dbReference>
<accession>A0A285UBT9</accession>
<dbReference type="CDD" id="cd00118">
    <property type="entry name" value="LysM"/>
    <property type="match status" value="1"/>
</dbReference>
<dbReference type="EMBL" id="OBQC01000005">
    <property type="protein sequence ID" value="SOC39360.1"/>
    <property type="molecule type" value="Genomic_DNA"/>
</dbReference>
<dbReference type="PROSITE" id="PS51109">
    <property type="entry name" value="G5"/>
    <property type="match status" value="1"/>
</dbReference>
<dbReference type="PROSITE" id="PS51782">
    <property type="entry name" value="LYSM"/>
    <property type="match status" value="1"/>
</dbReference>
<feature type="domain" description="G5" evidence="2">
    <location>
        <begin position="284"/>
        <end position="364"/>
    </location>
</feature>
<keyword evidence="4" id="KW-0378">Hydrolase</keyword>
<dbReference type="OrthoDB" id="9805070at2"/>
<dbReference type="SMART" id="SM01208">
    <property type="entry name" value="G5"/>
    <property type="match status" value="1"/>
</dbReference>
<dbReference type="AlphaFoldDB" id="A0A285UBT9"/>
<keyword evidence="5" id="KW-1185">Reference proteome</keyword>
<protein>
    <submittedName>
        <fullName evidence="4">Murein DD-endopeptidase MepM/ murein hydrolase activator NlpD</fullName>
    </submittedName>
</protein>
<dbReference type="InterPro" id="IPR050570">
    <property type="entry name" value="Cell_wall_metabolism_enzyme"/>
</dbReference>
<evidence type="ECO:0000313" key="5">
    <source>
        <dbReference type="Proteomes" id="UP000219252"/>
    </source>
</evidence>
<dbReference type="Gene3D" id="2.70.70.10">
    <property type="entry name" value="Glucose Permease (Domain IIA)"/>
    <property type="match status" value="1"/>
</dbReference>
<organism evidence="4 5">
    <name type="scientific">Ureibacillus acetophenoni</name>
    <dbReference type="NCBI Taxonomy" id="614649"/>
    <lineage>
        <taxon>Bacteria</taxon>
        <taxon>Bacillati</taxon>
        <taxon>Bacillota</taxon>
        <taxon>Bacilli</taxon>
        <taxon>Bacillales</taxon>
        <taxon>Caryophanaceae</taxon>
        <taxon>Ureibacillus</taxon>
    </lineage>
</organism>
<dbReference type="InterPro" id="IPR036779">
    <property type="entry name" value="LysM_dom_sf"/>
</dbReference>
<dbReference type="Proteomes" id="UP000219252">
    <property type="component" value="Unassembled WGS sequence"/>
</dbReference>
<dbReference type="SUPFAM" id="SSF54106">
    <property type="entry name" value="LysM domain"/>
    <property type="match status" value="1"/>
</dbReference>
<dbReference type="Gene3D" id="2.20.230.10">
    <property type="entry name" value="Resuscitation-promoting factor rpfb"/>
    <property type="match status" value="1"/>
</dbReference>
<dbReference type="InterPro" id="IPR011055">
    <property type="entry name" value="Dup_hybrid_motif"/>
</dbReference>
<gene>
    <name evidence="4" type="ORF">SAMN05877842_105181</name>
</gene>
<dbReference type="InterPro" id="IPR011098">
    <property type="entry name" value="G5_dom"/>
</dbReference>
<evidence type="ECO:0000256" key="1">
    <source>
        <dbReference type="ARBA" id="ARBA00022729"/>
    </source>
</evidence>
<keyword evidence="1" id="KW-0732">Signal</keyword>
<evidence type="ECO:0000313" key="4">
    <source>
        <dbReference type="EMBL" id="SOC39360.1"/>
    </source>
</evidence>
<feature type="domain" description="LysM" evidence="3">
    <location>
        <begin position="232"/>
        <end position="277"/>
    </location>
</feature>
<dbReference type="Gene3D" id="3.10.350.10">
    <property type="entry name" value="LysM domain"/>
    <property type="match status" value="1"/>
</dbReference>
<sequence>MSSKWNKKRDFAKQQTTSLLQNHKGLIKTATISAILLSSVTFNLAFAKGSEDHGSLDKVYHIYLADNYVGAVSNADTVEEIIEEKEKEAKSKYTEFSVDAKSSISIIPEQVFSYKTNDEEVISAVKEHLVAKAEAYALSVDGKPVVYLKDKEDYEKTIQLLKLQFVTEEQLKQLEANKQSGEQLPALQVGQTRVLDIKMEAVSGTEAEVVPSKILTPEKAVQFLQTGTLEKELYSVQAGDVLGGIAVKHNLKTAELLALNPGLTEDSLLQIGQQINVTVEKPLVNVQVVQEKLLNEKIDYEKIIEEDKTMYKGEKVVKQEGVPGEKQSAYLITEVNGKVTEKTVTNEVIIKEPVNNIVKVGTKVMSSRGTGDFSWPAAGGYVSSNMGSRWGAYHRGIDIAGPSNYNIKASDNGVVTAAGWDGSYGYRIIINHNNGYKTLYAHLSRIDVKVGQIVPKGSVIGIMGSTGNSTGTHLHFEVHKNGSIVNPLSYF</sequence>
<reference evidence="5" key="1">
    <citation type="submission" date="2017-08" db="EMBL/GenBank/DDBJ databases">
        <authorList>
            <person name="Varghese N."/>
            <person name="Submissions S."/>
        </authorList>
    </citation>
    <scope>NUCLEOTIDE SEQUENCE [LARGE SCALE GENOMIC DNA]</scope>
    <source>
        <strain evidence="5">JC23</strain>
    </source>
</reference>
<dbReference type="InterPro" id="IPR016047">
    <property type="entry name" value="M23ase_b-sheet_dom"/>
</dbReference>
<dbReference type="SMART" id="SM00257">
    <property type="entry name" value="LysM"/>
    <property type="match status" value="1"/>
</dbReference>
<name>A0A285UBT9_9BACL</name>
<evidence type="ECO:0000259" key="2">
    <source>
        <dbReference type="PROSITE" id="PS51109"/>
    </source>
</evidence>
<dbReference type="SUPFAM" id="SSF51261">
    <property type="entry name" value="Duplicated hybrid motif"/>
    <property type="match status" value="1"/>
</dbReference>
<dbReference type="InterPro" id="IPR018392">
    <property type="entry name" value="LysM"/>
</dbReference>
<dbReference type="Pfam" id="PF01551">
    <property type="entry name" value="Peptidase_M23"/>
    <property type="match status" value="1"/>
</dbReference>
<dbReference type="CDD" id="cd12797">
    <property type="entry name" value="M23_peptidase"/>
    <property type="match status" value="1"/>
</dbReference>
<dbReference type="PANTHER" id="PTHR21666:SF270">
    <property type="entry name" value="MUREIN HYDROLASE ACTIVATOR ENVC"/>
    <property type="match status" value="1"/>
</dbReference>
<dbReference type="Pfam" id="PF07501">
    <property type="entry name" value="G5"/>
    <property type="match status" value="1"/>
</dbReference>
<dbReference type="PANTHER" id="PTHR21666">
    <property type="entry name" value="PEPTIDASE-RELATED"/>
    <property type="match status" value="1"/>
</dbReference>